<keyword evidence="1" id="KW-0472">Membrane</keyword>
<keyword evidence="1" id="KW-0812">Transmembrane</keyword>
<evidence type="ECO:0000256" key="1">
    <source>
        <dbReference type="SAM" id="Phobius"/>
    </source>
</evidence>
<dbReference type="GO" id="GO:0030638">
    <property type="term" value="P:polyketide metabolic process"/>
    <property type="evidence" value="ECO:0007669"/>
    <property type="project" value="InterPro"/>
</dbReference>
<sequence>MNAQSSHTQLPASPIRSLSLRWPALLVVPLVIGLSGCSSLNFFSKSDKKQASVPAQVAAGPAQVAVNGAARDLAQEEANRALVLAFYEGFFNQHQVDAAAAVVADDYIQHNPFVPNGKAAFVEYFRGYFKEFPESRAQVMRSATDGDLVYLHVHSTSGPGHRGEAVVDIFRVKDGRITEHWDVIQEVPERPVNTNTMF</sequence>
<keyword evidence="1" id="KW-1133">Transmembrane helix</keyword>
<dbReference type="InterPro" id="IPR032710">
    <property type="entry name" value="NTF2-like_dom_sf"/>
</dbReference>
<protein>
    <recommendedName>
        <fullName evidence="2">SnoaL-like domain-containing protein</fullName>
    </recommendedName>
</protein>
<evidence type="ECO:0000259" key="2">
    <source>
        <dbReference type="Pfam" id="PF12680"/>
    </source>
</evidence>
<dbReference type="PANTHER" id="PTHR38436">
    <property type="entry name" value="POLYKETIDE CYCLASE SNOAL-LIKE DOMAIN"/>
    <property type="match status" value="1"/>
</dbReference>
<feature type="domain" description="SnoaL-like" evidence="2">
    <location>
        <begin position="83"/>
        <end position="180"/>
    </location>
</feature>
<organism evidence="3 4">
    <name type="scientific">Lampropedia aestuarii</name>
    <dbReference type="NCBI Taxonomy" id="2562762"/>
    <lineage>
        <taxon>Bacteria</taxon>
        <taxon>Pseudomonadati</taxon>
        <taxon>Pseudomonadota</taxon>
        <taxon>Betaproteobacteria</taxon>
        <taxon>Burkholderiales</taxon>
        <taxon>Comamonadaceae</taxon>
        <taxon>Lampropedia</taxon>
    </lineage>
</organism>
<comment type="caution">
    <text evidence="3">The sequence shown here is derived from an EMBL/GenBank/DDBJ whole genome shotgun (WGS) entry which is preliminary data.</text>
</comment>
<keyword evidence="4" id="KW-1185">Reference proteome</keyword>
<dbReference type="PANTHER" id="PTHR38436:SF1">
    <property type="entry name" value="ESTER CYCLASE"/>
    <property type="match status" value="1"/>
</dbReference>
<name>A0A4S5BWP0_9BURK</name>
<dbReference type="InterPro" id="IPR037401">
    <property type="entry name" value="SnoaL-like"/>
</dbReference>
<dbReference type="EMBL" id="SSWX01000003">
    <property type="protein sequence ID" value="THJ35631.1"/>
    <property type="molecule type" value="Genomic_DNA"/>
</dbReference>
<dbReference type="Pfam" id="PF12680">
    <property type="entry name" value="SnoaL_2"/>
    <property type="match status" value="1"/>
</dbReference>
<dbReference type="InterPro" id="IPR009959">
    <property type="entry name" value="Cyclase_SnoaL-like"/>
</dbReference>
<gene>
    <name evidence="3" type="ORF">E8K88_03325</name>
</gene>
<dbReference type="SUPFAM" id="SSF54427">
    <property type="entry name" value="NTF2-like"/>
    <property type="match status" value="1"/>
</dbReference>
<reference evidence="3 4" key="1">
    <citation type="submission" date="2019-04" db="EMBL/GenBank/DDBJ databases">
        <title>Lampropedia sp YIM MLB12 draf genome.</title>
        <authorList>
            <person name="Wang Y.-X."/>
        </authorList>
    </citation>
    <scope>NUCLEOTIDE SEQUENCE [LARGE SCALE GENOMIC DNA]</scope>
    <source>
        <strain evidence="3 4">YIM MLB12</strain>
    </source>
</reference>
<feature type="transmembrane region" description="Helical" evidence="1">
    <location>
        <begin position="20"/>
        <end position="43"/>
    </location>
</feature>
<dbReference type="Gene3D" id="3.10.450.50">
    <property type="match status" value="1"/>
</dbReference>
<dbReference type="OrthoDB" id="129343at2"/>
<accession>A0A4S5BWP0</accession>
<evidence type="ECO:0000313" key="3">
    <source>
        <dbReference type="EMBL" id="THJ35631.1"/>
    </source>
</evidence>
<dbReference type="Proteomes" id="UP000306236">
    <property type="component" value="Unassembled WGS sequence"/>
</dbReference>
<evidence type="ECO:0000313" key="4">
    <source>
        <dbReference type="Proteomes" id="UP000306236"/>
    </source>
</evidence>
<dbReference type="AlphaFoldDB" id="A0A4S5BWP0"/>
<proteinExistence type="predicted"/>